<dbReference type="PANTHER" id="PTHR43133:SF46">
    <property type="entry name" value="RNA POLYMERASE SIGMA-70 FACTOR ECF SUBFAMILY"/>
    <property type="match status" value="1"/>
</dbReference>
<evidence type="ECO:0000313" key="8">
    <source>
        <dbReference type="Proteomes" id="UP000198748"/>
    </source>
</evidence>
<dbReference type="STRING" id="659014.SAMN04487996_12037"/>
<keyword evidence="2" id="KW-0805">Transcription regulation</keyword>
<accession>A0A1G7VD90</accession>
<dbReference type="GO" id="GO:0006352">
    <property type="term" value="P:DNA-templated transcription initiation"/>
    <property type="evidence" value="ECO:0007669"/>
    <property type="project" value="InterPro"/>
</dbReference>
<dbReference type="RefSeq" id="WP_090156412.1">
    <property type="nucleotide sequence ID" value="NZ_FNAN01000020.1"/>
</dbReference>
<dbReference type="InterPro" id="IPR036388">
    <property type="entry name" value="WH-like_DNA-bd_sf"/>
</dbReference>
<dbReference type="OrthoDB" id="9150024at2"/>
<protein>
    <submittedName>
        <fullName evidence="7">RNA polymerase sigma factor, sigma-70 family</fullName>
    </submittedName>
</protein>
<evidence type="ECO:0000259" key="6">
    <source>
        <dbReference type="Pfam" id="PF08281"/>
    </source>
</evidence>
<dbReference type="InterPro" id="IPR013324">
    <property type="entry name" value="RNA_pol_sigma_r3/r4-like"/>
</dbReference>
<evidence type="ECO:0000256" key="4">
    <source>
        <dbReference type="ARBA" id="ARBA00023163"/>
    </source>
</evidence>
<proteinExistence type="inferred from homology"/>
<sequence>MSRIFGHVALEVDEWVDTDAFRTGDREAFARLYKSNVHHLISYGYKITSNRNLIQDCTQDLFVELWENRERLGEIRSLRFYLLKSLRYKLVKHLRFDQPENLDEERLETEDDHFENQTVREETLTQQSRQLETALARLPRRQREAIHLRFFHELNNEEVARIMGVNYQSACKFIYTGLKTLREIMHLSSIIPVLFSFFLKS</sequence>
<feature type="domain" description="RNA polymerase sigma-70 region 2" evidence="5">
    <location>
        <begin position="32"/>
        <end position="95"/>
    </location>
</feature>
<dbReference type="Pfam" id="PF04542">
    <property type="entry name" value="Sigma70_r2"/>
    <property type="match status" value="1"/>
</dbReference>
<keyword evidence="3" id="KW-0731">Sigma factor</keyword>
<evidence type="ECO:0000259" key="5">
    <source>
        <dbReference type="Pfam" id="PF04542"/>
    </source>
</evidence>
<dbReference type="InterPro" id="IPR014284">
    <property type="entry name" value="RNA_pol_sigma-70_dom"/>
</dbReference>
<dbReference type="Pfam" id="PF08281">
    <property type="entry name" value="Sigma70_r4_2"/>
    <property type="match status" value="1"/>
</dbReference>
<dbReference type="Proteomes" id="UP000198748">
    <property type="component" value="Unassembled WGS sequence"/>
</dbReference>
<dbReference type="Gene3D" id="1.10.1740.10">
    <property type="match status" value="1"/>
</dbReference>
<dbReference type="InterPro" id="IPR039425">
    <property type="entry name" value="RNA_pol_sigma-70-like"/>
</dbReference>
<evidence type="ECO:0000256" key="3">
    <source>
        <dbReference type="ARBA" id="ARBA00023082"/>
    </source>
</evidence>
<gene>
    <name evidence="7" type="ORF">SAMN04487996_12037</name>
</gene>
<evidence type="ECO:0000313" key="7">
    <source>
        <dbReference type="EMBL" id="SDG57528.1"/>
    </source>
</evidence>
<dbReference type="SUPFAM" id="SSF88659">
    <property type="entry name" value="Sigma3 and sigma4 domains of RNA polymerase sigma factors"/>
    <property type="match status" value="1"/>
</dbReference>
<keyword evidence="4" id="KW-0804">Transcription</keyword>
<dbReference type="Gene3D" id="1.10.10.10">
    <property type="entry name" value="Winged helix-like DNA-binding domain superfamily/Winged helix DNA-binding domain"/>
    <property type="match status" value="1"/>
</dbReference>
<name>A0A1G7VD90_9BACT</name>
<dbReference type="InterPro" id="IPR013325">
    <property type="entry name" value="RNA_pol_sigma_r2"/>
</dbReference>
<dbReference type="InterPro" id="IPR007627">
    <property type="entry name" value="RNA_pol_sigma70_r2"/>
</dbReference>
<dbReference type="PANTHER" id="PTHR43133">
    <property type="entry name" value="RNA POLYMERASE ECF-TYPE SIGMA FACTO"/>
    <property type="match status" value="1"/>
</dbReference>
<dbReference type="CDD" id="cd06171">
    <property type="entry name" value="Sigma70_r4"/>
    <property type="match status" value="1"/>
</dbReference>
<feature type="domain" description="RNA polymerase sigma factor 70 region 4 type 2" evidence="6">
    <location>
        <begin position="129"/>
        <end position="179"/>
    </location>
</feature>
<organism evidence="7 8">
    <name type="scientific">Dyadobacter soli</name>
    <dbReference type="NCBI Taxonomy" id="659014"/>
    <lineage>
        <taxon>Bacteria</taxon>
        <taxon>Pseudomonadati</taxon>
        <taxon>Bacteroidota</taxon>
        <taxon>Cytophagia</taxon>
        <taxon>Cytophagales</taxon>
        <taxon>Spirosomataceae</taxon>
        <taxon>Dyadobacter</taxon>
    </lineage>
</organism>
<dbReference type="GO" id="GO:0016987">
    <property type="term" value="F:sigma factor activity"/>
    <property type="evidence" value="ECO:0007669"/>
    <property type="project" value="UniProtKB-KW"/>
</dbReference>
<comment type="similarity">
    <text evidence="1">Belongs to the sigma-70 factor family. ECF subfamily.</text>
</comment>
<dbReference type="GO" id="GO:0003677">
    <property type="term" value="F:DNA binding"/>
    <property type="evidence" value="ECO:0007669"/>
    <property type="project" value="InterPro"/>
</dbReference>
<keyword evidence="8" id="KW-1185">Reference proteome</keyword>
<dbReference type="InterPro" id="IPR013249">
    <property type="entry name" value="RNA_pol_sigma70_r4_t2"/>
</dbReference>
<dbReference type="AlphaFoldDB" id="A0A1G7VD90"/>
<dbReference type="NCBIfam" id="TIGR02937">
    <property type="entry name" value="sigma70-ECF"/>
    <property type="match status" value="1"/>
</dbReference>
<evidence type="ECO:0000256" key="2">
    <source>
        <dbReference type="ARBA" id="ARBA00023015"/>
    </source>
</evidence>
<evidence type="ECO:0000256" key="1">
    <source>
        <dbReference type="ARBA" id="ARBA00010641"/>
    </source>
</evidence>
<dbReference type="SUPFAM" id="SSF88946">
    <property type="entry name" value="Sigma2 domain of RNA polymerase sigma factors"/>
    <property type="match status" value="1"/>
</dbReference>
<reference evidence="8" key="1">
    <citation type="submission" date="2016-10" db="EMBL/GenBank/DDBJ databases">
        <authorList>
            <person name="Varghese N."/>
            <person name="Submissions S."/>
        </authorList>
    </citation>
    <scope>NUCLEOTIDE SEQUENCE [LARGE SCALE GENOMIC DNA]</scope>
    <source>
        <strain evidence="8">DSM 25329</strain>
    </source>
</reference>
<dbReference type="EMBL" id="FNAN01000020">
    <property type="protein sequence ID" value="SDG57528.1"/>
    <property type="molecule type" value="Genomic_DNA"/>
</dbReference>